<dbReference type="KEGG" id="cdu:CD36_16870"/>
<feature type="domain" description="Septin-type G" evidence="2">
    <location>
        <begin position="112"/>
        <end position="373"/>
    </location>
</feature>
<dbReference type="SUPFAM" id="SSF52540">
    <property type="entry name" value="P-loop containing nucleoside triphosphate hydrolases"/>
    <property type="match status" value="1"/>
</dbReference>
<accession>B9WAP6</accession>
<keyword evidence="5" id="KW-1185">Reference proteome</keyword>
<gene>
    <name evidence="3" type="ordered locus">Cd36_16870</name>
    <name evidence="4" type="ORF">CD36_16870</name>
</gene>
<sequence>MKSKVKESSASPTTANGISTQNSPCLNTFVVSTPETPHKFSNPIDIISKKSSIKSFGSVKFINTSEITSPLLNTDDKYVNRQSDHCTSEFEDSKKAGLSCLPYQCEKSSNLMGGKFSLMVAGARGTGKSSFVNCLFGSELLVDSYDTTNEEFLDVKNFELTENGFTLNLQVIETVNYGNSFDTGFKPESLCAFVDEKFKAFLYQSKQPRREGLIDLRVHCCVYFLFQTVNPISDLDIQTMKSLSTRTNLIPVVAKADTLTETELHNFEIMVRTTLAKHDIETCQFFSNKELLQEIRLKIPFSIISSSFSPSLDNNNGIIERIRKYPWCLLDIENESYCDFHYIRKLLLEENMLEFVASTEVYYEQFRSIFLSGDSIAVSADYYKNYDSNQSKNLKDKLDRKNSNMKENFNYYQDQHDKLKAKKLYLIQQQKKLQNEIHSLANERTELQVFVNNYETSSFESQDSQNAITGNGYNLFYQQNTLVNSLSVEMSSSSDTVISQ</sequence>
<name>B9WAP6_CANDC</name>
<dbReference type="InterPro" id="IPR027417">
    <property type="entry name" value="P-loop_NTPase"/>
</dbReference>
<dbReference type="GeneID" id="8045730"/>
<dbReference type="PROSITE" id="PS51719">
    <property type="entry name" value="G_SEPTIN"/>
    <property type="match status" value="1"/>
</dbReference>
<dbReference type="CGD" id="CAL0000163027">
    <property type="gene designation" value="Cd36_16870"/>
</dbReference>
<keyword evidence="1" id="KW-0342">GTP-binding</keyword>
<dbReference type="VEuPathDB" id="FungiDB:CD36_16870"/>
<evidence type="ECO:0000256" key="1">
    <source>
        <dbReference type="RuleBase" id="RU004560"/>
    </source>
</evidence>
<dbReference type="eggNOG" id="KOG2655">
    <property type="taxonomic scope" value="Eukaryota"/>
</dbReference>
<protein>
    <submittedName>
        <fullName evidence="4">Sporulation-regulated protein, putative</fullName>
    </submittedName>
</protein>
<evidence type="ECO:0000313" key="4">
    <source>
        <dbReference type="EMBL" id="CAX43466.1"/>
    </source>
</evidence>
<dbReference type="RefSeq" id="XP_002418166.1">
    <property type="nucleotide sequence ID" value="XM_002418121.1"/>
</dbReference>
<dbReference type="OrthoDB" id="416553at2759"/>
<dbReference type="Pfam" id="PF00735">
    <property type="entry name" value="Septin"/>
    <property type="match status" value="1"/>
</dbReference>
<reference evidence="4 5" key="1">
    <citation type="journal article" date="2009" name="Genome Res.">
        <title>Comparative genomics of the fungal pathogens Candida dubliniensis and Candida albicans.</title>
        <authorList>
            <person name="Jackson A.P."/>
            <person name="Gamble J.A."/>
            <person name="Yeomans T."/>
            <person name="Moran G.P."/>
            <person name="Saunders D."/>
            <person name="Harris D."/>
            <person name="Aslett M."/>
            <person name="Barrell J.F."/>
            <person name="Butler G."/>
            <person name="Citiulo F."/>
            <person name="Coleman D.C."/>
            <person name="de Groot P.W.J."/>
            <person name="Goodwin T.J."/>
            <person name="Quail M.A."/>
            <person name="McQuillan J."/>
            <person name="Munro C.A."/>
            <person name="Pain A."/>
            <person name="Poulter R.T."/>
            <person name="Rajandream M.A."/>
            <person name="Renauld H."/>
            <person name="Spiering M.J."/>
            <person name="Tivey A."/>
            <person name="Gow N.A.R."/>
            <person name="Barrell B."/>
            <person name="Sullivan D.J."/>
            <person name="Berriman M."/>
        </authorList>
    </citation>
    <scope>NUCLEOTIDE SEQUENCE [LARGE SCALE GENOMIC DNA]</scope>
    <source>
        <strain evidence="5">CD36 / ATCC MYA-646 / CBS 7987 / NCPF 3949 / NRRL Y-17841</strain>
    </source>
</reference>
<dbReference type="AlphaFoldDB" id="B9WAP6"/>
<comment type="similarity">
    <text evidence="1">Belongs to the TRAFAC class TrmE-Era-EngA-EngB-Septin-like GTPase superfamily. Septin GTPase family.</text>
</comment>
<dbReference type="EMBL" id="FM992689">
    <property type="protein sequence ID" value="CAX43466.1"/>
    <property type="molecule type" value="Genomic_DNA"/>
</dbReference>
<evidence type="ECO:0000313" key="5">
    <source>
        <dbReference type="Proteomes" id="UP000002605"/>
    </source>
</evidence>
<dbReference type="InterPro" id="IPR030379">
    <property type="entry name" value="G_SEPTIN_dom"/>
</dbReference>
<dbReference type="Proteomes" id="UP000002605">
    <property type="component" value="Chromosome 2"/>
</dbReference>
<proteinExistence type="inferred from homology"/>
<dbReference type="Gene3D" id="3.40.50.300">
    <property type="entry name" value="P-loop containing nucleotide triphosphate hydrolases"/>
    <property type="match status" value="1"/>
</dbReference>
<dbReference type="HOGENOM" id="CLU_017718_8_0_1"/>
<dbReference type="GO" id="GO:0005525">
    <property type="term" value="F:GTP binding"/>
    <property type="evidence" value="ECO:0007669"/>
    <property type="project" value="UniProtKB-KW"/>
</dbReference>
<evidence type="ECO:0000313" key="3">
    <source>
        <dbReference type="CGD" id="CAL0000163027"/>
    </source>
</evidence>
<evidence type="ECO:0000259" key="2">
    <source>
        <dbReference type="PROSITE" id="PS51719"/>
    </source>
</evidence>
<organism evidence="4 5">
    <name type="scientific">Candida dubliniensis (strain CD36 / ATCC MYA-646 / CBS 7987 / NCPF 3949 / NRRL Y-17841)</name>
    <name type="common">Yeast</name>
    <dbReference type="NCBI Taxonomy" id="573826"/>
    <lineage>
        <taxon>Eukaryota</taxon>
        <taxon>Fungi</taxon>
        <taxon>Dikarya</taxon>
        <taxon>Ascomycota</taxon>
        <taxon>Saccharomycotina</taxon>
        <taxon>Pichiomycetes</taxon>
        <taxon>Debaryomycetaceae</taxon>
        <taxon>Candida/Lodderomyces clade</taxon>
        <taxon>Candida</taxon>
    </lineage>
</organism>
<dbReference type="PANTHER" id="PTHR18884">
    <property type="entry name" value="SEPTIN"/>
    <property type="match status" value="1"/>
</dbReference>
<keyword evidence="1" id="KW-0547">Nucleotide-binding</keyword>